<dbReference type="Pfam" id="PF12937">
    <property type="entry name" value="F-box-like"/>
    <property type="match status" value="1"/>
</dbReference>
<feature type="coiled-coil region" evidence="1">
    <location>
        <begin position="22"/>
        <end position="56"/>
    </location>
</feature>
<name>A0AAD7ICK0_9AGAR</name>
<evidence type="ECO:0000313" key="4">
    <source>
        <dbReference type="Proteomes" id="UP001215598"/>
    </source>
</evidence>
<keyword evidence="4" id="KW-1185">Reference proteome</keyword>
<feature type="domain" description="F-box" evidence="2">
    <location>
        <begin position="71"/>
        <end position="120"/>
    </location>
</feature>
<dbReference type="Gene3D" id="1.20.1280.50">
    <property type="match status" value="1"/>
</dbReference>
<organism evidence="3 4">
    <name type="scientific">Mycena metata</name>
    <dbReference type="NCBI Taxonomy" id="1033252"/>
    <lineage>
        <taxon>Eukaryota</taxon>
        <taxon>Fungi</taxon>
        <taxon>Dikarya</taxon>
        <taxon>Basidiomycota</taxon>
        <taxon>Agaricomycotina</taxon>
        <taxon>Agaricomycetes</taxon>
        <taxon>Agaricomycetidae</taxon>
        <taxon>Agaricales</taxon>
        <taxon>Marasmiineae</taxon>
        <taxon>Mycenaceae</taxon>
        <taxon>Mycena</taxon>
    </lineage>
</organism>
<keyword evidence="1" id="KW-0175">Coiled coil</keyword>
<dbReference type="InterPro" id="IPR001810">
    <property type="entry name" value="F-box_dom"/>
</dbReference>
<dbReference type="PROSITE" id="PS50181">
    <property type="entry name" value="FBOX"/>
    <property type="match status" value="1"/>
</dbReference>
<protein>
    <recommendedName>
        <fullName evidence="2">F-box domain-containing protein</fullName>
    </recommendedName>
</protein>
<reference evidence="3" key="1">
    <citation type="submission" date="2023-03" db="EMBL/GenBank/DDBJ databases">
        <title>Massive genome expansion in bonnet fungi (Mycena s.s.) driven by repeated elements and novel gene families across ecological guilds.</title>
        <authorList>
            <consortium name="Lawrence Berkeley National Laboratory"/>
            <person name="Harder C.B."/>
            <person name="Miyauchi S."/>
            <person name="Viragh M."/>
            <person name="Kuo A."/>
            <person name="Thoen E."/>
            <person name="Andreopoulos B."/>
            <person name="Lu D."/>
            <person name="Skrede I."/>
            <person name="Drula E."/>
            <person name="Henrissat B."/>
            <person name="Morin E."/>
            <person name="Kohler A."/>
            <person name="Barry K."/>
            <person name="LaButti K."/>
            <person name="Morin E."/>
            <person name="Salamov A."/>
            <person name="Lipzen A."/>
            <person name="Mereny Z."/>
            <person name="Hegedus B."/>
            <person name="Baldrian P."/>
            <person name="Stursova M."/>
            <person name="Weitz H."/>
            <person name="Taylor A."/>
            <person name="Grigoriev I.V."/>
            <person name="Nagy L.G."/>
            <person name="Martin F."/>
            <person name="Kauserud H."/>
        </authorList>
    </citation>
    <scope>NUCLEOTIDE SEQUENCE</scope>
    <source>
        <strain evidence="3">CBHHK182m</strain>
    </source>
</reference>
<evidence type="ECO:0000256" key="1">
    <source>
        <dbReference type="SAM" id="Coils"/>
    </source>
</evidence>
<comment type="caution">
    <text evidence="3">The sequence shown here is derived from an EMBL/GenBank/DDBJ whole genome shotgun (WGS) entry which is preliminary data.</text>
</comment>
<evidence type="ECO:0000259" key="2">
    <source>
        <dbReference type="PROSITE" id="PS50181"/>
    </source>
</evidence>
<dbReference type="AlphaFoldDB" id="A0AAD7ICK0"/>
<proteinExistence type="predicted"/>
<accession>A0AAD7ICK0</accession>
<gene>
    <name evidence="3" type="ORF">B0H16DRAFT_1758209</name>
</gene>
<evidence type="ECO:0000313" key="3">
    <source>
        <dbReference type="EMBL" id="KAJ7740074.1"/>
    </source>
</evidence>
<dbReference type="EMBL" id="JARKIB010000104">
    <property type="protein sequence ID" value="KAJ7740074.1"/>
    <property type="molecule type" value="Genomic_DNA"/>
</dbReference>
<dbReference type="SUPFAM" id="SSF81383">
    <property type="entry name" value="F-box domain"/>
    <property type="match status" value="1"/>
</dbReference>
<sequence>MGPFSIHIQLSSAAGPPSDTQAVVLMSQIKQAEKEISRAITEAARLKDTLNKLAQHRTNLEDFVSIHRGVLSTLRRLPNELLSEIFKHLDSFYNASWCVSQVCRHWRAVALASPRLWRHFVLPEGKAAQSLFMANNFPAQVERVRRGLVSIWFEGTPPREILTSLLRLSSQWEDVSFDISSFLSPQLSDHVFSALTTLCLSHLGYGATTDVSRTDVLPALEQLVLNLYNRGLPQDLRSLIPWSQLRDYHLCDLDSLDFLWIAARLPQDANLAVNNGYNKNESLPSPSPSPTTSLIRSLTLNNCYRKFLTDVLDALSLPALDTFFLRGSRCGVIEDRLGARVLRLLDRSACPLTHLELCAPLHQDDLTPVLQLSHVRSLIDLNLRRTPLFPRELAVLAEGPLPNLRRITLGGVLGDHESPVMEALGRYNRPRISSSEEYLPVGELQVILTGLSGWW</sequence>
<dbReference type="InterPro" id="IPR036047">
    <property type="entry name" value="F-box-like_dom_sf"/>
</dbReference>
<dbReference type="Proteomes" id="UP001215598">
    <property type="component" value="Unassembled WGS sequence"/>
</dbReference>